<dbReference type="Pfam" id="PF09588">
    <property type="entry name" value="YqaJ"/>
    <property type="match status" value="1"/>
</dbReference>
<organism evidence="2">
    <name type="scientific">marine sediment metagenome</name>
    <dbReference type="NCBI Taxonomy" id="412755"/>
    <lineage>
        <taxon>unclassified sequences</taxon>
        <taxon>metagenomes</taxon>
        <taxon>ecological metagenomes</taxon>
    </lineage>
</organism>
<dbReference type="EMBL" id="LAZR01004580">
    <property type="protein sequence ID" value="KKN07340.1"/>
    <property type="molecule type" value="Genomic_DNA"/>
</dbReference>
<sequence length="199" mass="22470">MIIYNSEQGSEQWFIDRNGIPTASGVTKVLAKGKGKTKYTYMMELLADRLGLDSDSKFQGNADTERGHEHEPEARTLYGFENDVAPKLVGFITDDNRTAGASPDSLIGDSGLLEIKSKKAHIHLPILLSGKVPTEHIPQVQMQLWIAEREWCDFVSYCPGLKLETIRVYRDEVKIKEIAKAVDEFNNELNELEQKIRSM</sequence>
<dbReference type="CDD" id="cd22343">
    <property type="entry name" value="PDDEXK_lambda_exonuclease-like"/>
    <property type="match status" value="1"/>
</dbReference>
<dbReference type="AlphaFoldDB" id="A0A0F9MJ46"/>
<dbReference type="SUPFAM" id="SSF52980">
    <property type="entry name" value="Restriction endonuclease-like"/>
    <property type="match status" value="1"/>
</dbReference>
<gene>
    <name evidence="2" type="ORF">LCGC14_1068050</name>
</gene>
<comment type="caution">
    <text evidence="2">The sequence shown here is derived from an EMBL/GenBank/DDBJ whole genome shotgun (WGS) entry which is preliminary data.</text>
</comment>
<dbReference type="Gene3D" id="3.90.320.10">
    <property type="match status" value="1"/>
</dbReference>
<protein>
    <recommendedName>
        <fullName evidence="1">YqaJ viral recombinase domain-containing protein</fullName>
    </recommendedName>
</protein>
<dbReference type="InterPro" id="IPR011604">
    <property type="entry name" value="PDDEXK-like_dom_sf"/>
</dbReference>
<proteinExistence type="predicted"/>
<dbReference type="InterPro" id="IPR051703">
    <property type="entry name" value="NF-kappa-B_Signaling_Reg"/>
</dbReference>
<feature type="domain" description="YqaJ viral recombinase" evidence="1">
    <location>
        <begin position="12"/>
        <end position="149"/>
    </location>
</feature>
<reference evidence="2" key="1">
    <citation type="journal article" date="2015" name="Nature">
        <title>Complex archaea that bridge the gap between prokaryotes and eukaryotes.</title>
        <authorList>
            <person name="Spang A."/>
            <person name="Saw J.H."/>
            <person name="Jorgensen S.L."/>
            <person name="Zaremba-Niedzwiedzka K."/>
            <person name="Martijn J."/>
            <person name="Lind A.E."/>
            <person name="van Eijk R."/>
            <person name="Schleper C."/>
            <person name="Guy L."/>
            <person name="Ettema T.J."/>
        </authorList>
    </citation>
    <scope>NUCLEOTIDE SEQUENCE</scope>
</reference>
<dbReference type="InterPro" id="IPR011335">
    <property type="entry name" value="Restrct_endonuc-II-like"/>
</dbReference>
<dbReference type="PANTHER" id="PTHR46609:SF6">
    <property type="entry name" value="EXONUCLEASE, PHAGE-TYPE_RECB, C-TERMINAL DOMAIN-CONTAINING PROTEIN-RELATED"/>
    <property type="match status" value="1"/>
</dbReference>
<name>A0A0F9MJ46_9ZZZZ</name>
<dbReference type="InterPro" id="IPR019080">
    <property type="entry name" value="YqaJ_viral_recombinase"/>
</dbReference>
<accession>A0A0F9MJ46</accession>
<evidence type="ECO:0000259" key="1">
    <source>
        <dbReference type="Pfam" id="PF09588"/>
    </source>
</evidence>
<dbReference type="PANTHER" id="PTHR46609">
    <property type="entry name" value="EXONUCLEASE, PHAGE-TYPE/RECB, C-TERMINAL DOMAIN-CONTAINING PROTEIN"/>
    <property type="match status" value="1"/>
</dbReference>
<evidence type="ECO:0000313" key="2">
    <source>
        <dbReference type="EMBL" id="KKN07340.1"/>
    </source>
</evidence>